<protein>
    <submittedName>
        <fullName evidence="2">YwmB family TATA-box binding protein</fullName>
    </submittedName>
</protein>
<reference evidence="2 3" key="1">
    <citation type="submission" date="2023-03" db="EMBL/GenBank/DDBJ databases">
        <title>Bacillus Genome Sequencing.</title>
        <authorList>
            <person name="Dunlap C."/>
        </authorList>
    </citation>
    <scope>NUCLEOTIDE SEQUENCE [LARGE SCALE GENOMIC DNA]</scope>
    <source>
        <strain evidence="2 3">NRS-1717</strain>
    </source>
</reference>
<proteinExistence type="predicted"/>
<keyword evidence="1" id="KW-0732">Signal</keyword>
<name>A0ABU6P3H5_9BACI</name>
<comment type="caution">
    <text evidence="2">The sequence shown here is derived from an EMBL/GenBank/DDBJ whole genome shotgun (WGS) entry which is preliminary data.</text>
</comment>
<dbReference type="InterPro" id="IPR036209">
    <property type="entry name" value="YwmB-like_sf"/>
</dbReference>
<evidence type="ECO:0000313" key="2">
    <source>
        <dbReference type="EMBL" id="MED4403896.1"/>
    </source>
</evidence>
<dbReference type="SUPFAM" id="SSF143842">
    <property type="entry name" value="YwmB-like"/>
    <property type="match status" value="1"/>
</dbReference>
<keyword evidence="3" id="KW-1185">Reference proteome</keyword>
<gene>
    <name evidence="2" type="ORF">P9271_21590</name>
</gene>
<dbReference type="EMBL" id="JARTFS010000020">
    <property type="protein sequence ID" value="MED4403896.1"/>
    <property type="molecule type" value="Genomic_DNA"/>
</dbReference>
<dbReference type="Pfam" id="PF08680">
    <property type="entry name" value="DUF1779"/>
    <property type="match status" value="1"/>
</dbReference>
<organism evidence="2 3">
    <name type="scientific">Metabacillus fastidiosus</name>
    <dbReference type="NCBI Taxonomy" id="1458"/>
    <lineage>
        <taxon>Bacteria</taxon>
        <taxon>Bacillati</taxon>
        <taxon>Bacillota</taxon>
        <taxon>Bacilli</taxon>
        <taxon>Bacillales</taxon>
        <taxon>Bacillaceae</taxon>
        <taxon>Metabacillus</taxon>
    </lineage>
</organism>
<dbReference type="Gene3D" id="3.30.2030.10">
    <property type="entry name" value="YwmB-like"/>
    <property type="match status" value="1"/>
</dbReference>
<accession>A0ABU6P3H5</accession>
<evidence type="ECO:0000256" key="1">
    <source>
        <dbReference type="SAM" id="SignalP"/>
    </source>
</evidence>
<dbReference type="Gene3D" id="3.30.360.40">
    <property type="entry name" value="YwmB-like"/>
    <property type="match status" value="1"/>
</dbReference>
<evidence type="ECO:0000313" key="3">
    <source>
        <dbReference type="Proteomes" id="UP001342826"/>
    </source>
</evidence>
<feature type="chain" id="PRO_5046197623" evidence="1">
    <location>
        <begin position="23"/>
        <end position="244"/>
    </location>
</feature>
<sequence>MRNRNNIIAIIIFIMFVTTAFAGHHIGAANNEQTLEKLARGMENEGVIIKEWSLYTKKSVDLESMEKVKQMTEQFRDYTWAYEEKGDIYKAIGTKVNKEKKVTEKLQILSTLKNHHSGSYILYELKGKTGQTSWNEMNRYFKKQAFHIFQEELTIFSCITGEIGDMMEGVLLTKSNDLLKQFNALPIEQLNEEKFVSISAKTEEWNESIPTNKGSMNVQIALRSAGLGDFTTVVVGTPIITSEY</sequence>
<dbReference type="Proteomes" id="UP001342826">
    <property type="component" value="Unassembled WGS sequence"/>
</dbReference>
<feature type="signal peptide" evidence="1">
    <location>
        <begin position="1"/>
        <end position="22"/>
    </location>
</feature>
<dbReference type="GeneID" id="301141618"/>
<dbReference type="InterPro" id="IPR014794">
    <property type="entry name" value="DUF1779"/>
</dbReference>
<dbReference type="RefSeq" id="WP_156483660.1">
    <property type="nucleotide sequence ID" value="NZ_JARTFQ010000009.1"/>
</dbReference>